<keyword evidence="3" id="KW-1185">Reference proteome</keyword>
<comment type="caution">
    <text evidence="2">The sequence shown here is derived from an EMBL/GenBank/DDBJ whole genome shotgun (WGS) entry which is preliminary data.</text>
</comment>
<dbReference type="RefSeq" id="WP_253021179.1">
    <property type="nucleotide sequence ID" value="NZ_JAJAGH010000001.1"/>
</dbReference>
<dbReference type="Proteomes" id="UP001065549">
    <property type="component" value="Unassembled WGS sequence"/>
</dbReference>
<gene>
    <name evidence="2" type="ORF">OBO34_10930</name>
</gene>
<feature type="transmembrane region" description="Helical" evidence="1">
    <location>
        <begin position="40"/>
        <end position="58"/>
    </location>
</feature>
<dbReference type="Pfam" id="PF05437">
    <property type="entry name" value="AzlD"/>
    <property type="match status" value="1"/>
</dbReference>
<name>A0A9J6QTJ1_9FIRM</name>
<dbReference type="EMBL" id="JAOSHN010000004">
    <property type="protein sequence ID" value="MCU7378868.1"/>
    <property type="molecule type" value="Genomic_DNA"/>
</dbReference>
<organism evidence="2 3">
    <name type="scientific">Hominibacterium faecale</name>
    <dbReference type="NCBI Taxonomy" id="2839743"/>
    <lineage>
        <taxon>Bacteria</taxon>
        <taxon>Bacillati</taxon>
        <taxon>Bacillota</taxon>
        <taxon>Clostridia</taxon>
        <taxon>Peptostreptococcales</taxon>
        <taxon>Anaerovoracaceae</taxon>
        <taxon>Hominibacterium</taxon>
    </lineage>
</organism>
<protein>
    <submittedName>
        <fullName evidence="2">AzlD domain-containing protein</fullName>
    </submittedName>
</protein>
<sequence>MTMLQLLIMIAALAAGVMITRFVPFVLFPENRKVPKIVEYLGSVLPPAVIALLVVYCLRNVDFLHASFGLPEIAAILAICGLHAWKRNSLLSIAGGTILYMGLLHLIG</sequence>
<dbReference type="PIRSF" id="PIRSF003203">
    <property type="entry name" value="AzlD"/>
    <property type="match status" value="1"/>
</dbReference>
<feature type="transmembrane region" description="Helical" evidence="1">
    <location>
        <begin position="6"/>
        <end position="28"/>
    </location>
</feature>
<reference evidence="2" key="1">
    <citation type="submission" date="2022-09" db="EMBL/GenBank/DDBJ databases">
        <title>Culturomic study of gut microbiota in children with autism spectrum disorder.</title>
        <authorList>
            <person name="Efimov B.A."/>
            <person name="Chaplin A.V."/>
            <person name="Sokolova S.R."/>
            <person name="Pikina A.P."/>
            <person name="Korzhanova M."/>
            <person name="Belova V."/>
            <person name="Korostin D."/>
        </authorList>
    </citation>
    <scope>NUCLEOTIDE SEQUENCE</scope>
    <source>
        <strain evidence="2">ASD5510</strain>
    </source>
</reference>
<accession>A0A9J6QTJ1</accession>
<keyword evidence="1" id="KW-0812">Transmembrane</keyword>
<keyword evidence="1" id="KW-0472">Membrane</keyword>
<evidence type="ECO:0000313" key="2">
    <source>
        <dbReference type="EMBL" id="MCU7378868.1"/>
    </source>
</evidence>
<proteinExistence type="predicted"/>
<feature type="transmembrane region" description="Helical" evidence="1">
    <location>
        <begin position="89"/>
        <end position="107"/>
    </location>
</feature>
<keyword evidence="1" id="KW-1133">Transmembrane helix</keyword>
<dbReference type="AlphaFoldDB" id="A0A9J6QTJ1"/>
<dbReference type="InterPro" id="IPR008407">
    <property type="entry name" value="Brnchd-chn_aa_trnsp_AzlD"/>
</dbReference>
<feature type="transmembrane region" description="Helical" evidence="1">
    <location>
        <begin position="64"/>
        <end position="82"/>
    </location>
</feature>
<evidence type="ECO:0000256" key="1">
    <source>
        <dbReference type="SAM" id="Phobius"/>
    </source>
</evidence>
<evidence type="ECO:0000313" key="3">
    <source>
        <dbReference type="Proteomes" id="UP001065549"/>
    </source>
</evidence>